<protein>
    <submittedName>
        <fullName evidence="2">Uncharacterized protein</fullName>
    </submittedName>
</protein>
<dbReference type="Proteomes" id="UP000287651">
    <property type="component" value="Unassembled WGS sequence"/>
</dbReference>
<dbReference type="PANTHER" id="PTHR48146:SF2">
    <property type="entry name" value="K-STIMULATED PYROPHOSPHATE-ENERGIZED SODIUM PUMP PROTEIN"/>
    <property type="match status" value="1"/>
</dbReference>
<dbReference type="PANTHER" id="PTHR48146">
    <property type="entry name" value="K-STIMULATED PYROPHOSPHATE-ENERGIZED SODIUM PUMP PROTEIN"/>
    <property type="match status" value="1"/>
</dbReference>
<dbReference type="EMBL" id="AMZH03007921">
    <property type="protein sequence ID" value="RRT60119.1"/>
    <property type="molecule type" value="Genomic_DNA"/>
</dbReference>
<reference evidence="2 3" key="1">
    <citation type="journal article" date="2014" name="Agronomy (Basel)">
        <title>A Draft Genome Sequence for Ensete ventricosum, the Drought-Tolerant Tree Against Hunger.</title>
        <authorList>
            <person name="Harrison J."/>
            <person name="Moore K.A."/>
            <person name="Paszkiewicz K."/>
            <person name="Jones T."/>
            <person name="Grant M."/>
            <person name="Ambacheew D."/>
            <person name="Muzemil S."/>
            <person name="Studholme D.J."/>
        </authorList>
    </citation>
    <scope>NUCLEOTIDE SEQUENCE [LARGE SCALE GENOMIC DNA]</scope>
</reference>
<evidence type="ECO:0000313" key="3">
    <source>
        <dbReference type="Proteomes" id="UP000287651"/>
    </source>
</evidence>
<accession>A0A426Z826</accession>
<keyword evidence="1" id="KW-1133">Transmembrane helix</keyword>
<organism evidence="2 3">
    <name type="scientific">Ensete ventricosum</name>
    <name type="common">Abyssinian banana</name>
    <name type="synonym">Musa ensete</name>
    <dbReference type="NCBI Taxonomy" id="4639"/>
    <lineage>
        <taxon>Eukaryota</taxon>
        <taxon>Viridiplantae</taxon>
        <taxon>Streptophyta</taxon>
        <taxon>Embryophyta</taxon>
        <taxon>Tracheophyta</taxon>
        <taxon>Spermatophyta</taxon>
        <taxon>Magnoliopsida</taxon>
        <taxon>Liliopsida</taxon>
        <taxon>Zingiberales</taxon>
        <taxon>Musaceae</taxon>
        <taxon>Ensete</taxon>
    </lineage>
</organism>
<dbReference type="AlphaFoldDB" id="A0A426Z826"/>
<comment type="caution">
    <text evidence="2">The sequence shown here is derived from an EMBL/GenBank/DDBJ whole genome shotgun (WGS) entry which is preliminary data.</text>
</comment>
<feature type="non-terminal residue" evidence="2">
    <location>
        <position position="1"/>
    </location>
</feature>
<sequence length="290" mass="33852">SFGVRSMETVQQHSADRRSTYLAALTLEIERKLQKVRVPILGSDFRLVFLQALISPRQRPELLQQLFADVALEVEDRARERKKVKSFMNPRKAKRRLSRFSNLGMDVTDADSCSCYLKSLLKILKCCYVMDLPLFKVLPMFSGIFICSPVVRIDIQTNRKRFFPLFSLQKLKVEPVLLHYLSRMSALKGLELRMTTSTRLKACLYSFTSPGGPMYPTRVVRHAAWDTLDLLFPVGQYPRHIISLFFRLLYPWYWPSSCWNFIMTCVRTVVFYVLRIIGSSWENMRKPKDS</sequence>
<proteinExistence type="predicted"/>
<feature type="transmembrane region" description="Helical" evidence="1">
    <location>
        <begin position="259"/>
        <end position="278"/>
    </location>
</feature>
<gene>
    <name evidence="2" type="ORF">B296_00017259</name>
</gene>
<keyword evidence="1" id="KW-0472">Membrane</keyword>
<evidence type="ECO:0000313" key="2">
    <source>
        <dbReference type="EMBL" id="RRT60119.1"/>
    </source>
</evidence>
<evidence type="ECO:0000256" key="1">
    <source>
        <dbReference type="SAM" id="Phobius"/>
    </source>
</evidence>
<name>A0A426Z826_ENSVE</name>
<keyword evidence="1" id="KW-0812">Transmembrane</keyword>